<organism evidence="2 3">
    <name type="scientific">Parasedimentitalea maritima</name>
    <dbReference type="NCBI Taxonomy" id="2578117"/>
    <lineage>
        <taxon>Bacteria</taxon>
        <taxon>Pseudomonadati</taxon>
        <taxon>Pseudomonadota</taxon>
        <taxon>Alphaproteobacteria</taxon>
        <taxon>Rhodobacterales</taxon>
        <taxon>Paracoccaceae</taxon>
        <taxon>Parasedimentitalea</taxon>
    </lineage>
</organism>
<dbReference type="Proteomes" id="UP000441586">
    <property type="component" value="Unassembled WGS sequence"/>
</dbReference>
<feature type="domain" description="N-acetyltransferase" evidence="1">
    <location>
        <begin position="3"/>
        <end position="156"/>
    </location>
</feature>
<dbReference type="PANTHER" id="PTHR43451">
    <property type="entry name" value="ACETYLTRANSFERASE (GNAT) FAMILY PROTEIN"/>
    <property type="match status" value="1"/>
</dbReference>
<dbReference type="PANTHER" id="PTHR43451:SF1">
    <property type="entry name" value="ACETYLTRANSFERASE"/>
    <property type="match status" value="1"/>
</dbReference>
<dbReference type="EMBL" id="WSFO01000006">
    <property type="protein sequence ID" value="KAE9629628.1"/>
    <property type="molecule type" value="Genomic_DNA"/>
</dbReference>
<accession>A0A6A4RJN5</accession>
<dbReference type="PROSITE" id="PS51186">
    <property type="entry name" value="GNAT"/>
    <property type="match status" value="1"/>
</dbReference>
<evidence type="ECO:0000313" key="2">
    <source>
        <dbReference type="EMBL" id="KAE9629628.1"/>
    </source>
</evidence>
<dbReference type="InterPro" id="IPR052564">
    <property type="entry name" value="N-acetyltrans/Recomb-assoc"/>
</dbReference>
<dbReference type="Gene3D" id="3.40.630.30">
    <property type="match status" value="1"/>
</dbReference>
<reference evidence="2 3" key="1">
    <citation type="submission" date="2019-12" db="EMBL/GenBank/DDBJ databases">
        <authorList>
            <person name="Zhang Y.-J."/>
        </authorList>
    </citation>
    <scope>NUCLEOTIDE SEQUENCE [LARGE SCALE GENOMIC DNA]</scope>
    <source>
        <strain evidence="2 3">H18S-6</strain>
    </source>
</reference>
<dbReference type="Pfam" id="PF13673">
    <property type="entry name" value="Acetyltransf_10"/>
    <property type="match status" value="1"/>
</dbReference>
<dbReference type="GO" id="GO:0016747">
    <property type="term" value="F:acyltransferase activity, transferring groups other than amino-acyl groups"/>
    <property type="evidence" value="ECO:0007669"/>
    <property type="project" value="InterPro"/>
</dbReference>
<dbReference type="InterPro" id="IPR016181">
    <property type="entry name" value="Acyl_CoA_acyltransferase"/>
</dbReference>
<gene>
    <name evidence="2" type="ORF">GP644_11470</name>
</gene>
<protein>
    <submittedName>
        <fullName evidence="2">GNAT family N-acetyltransferase</fullName>
    </submittedName>
</protein>
<dbReference type="CDD" id="cd04301">
    <property type="entry name" value="NAT_SF"/>
    <property type="match status" value="1"/>
</dbReference>
<dbReference type="RefSeq" id="WP_158979665.1">
    <property type="nucleotide sequence ID" value="NZ_WSFO01000006.1"/>
</dbReference>
<evidence type="ECO:0000313" key="3">
    <source>
        <dbReference type="Proteomes" id="UP000441586"/>
    </source>
</evidence>
<comment type="caution">
    <text evidence="2">The sequence shown here is derived from an EMBL/GenBank/DDBJ whole genome shotgun (WGS) entry which is preliminary data.</text>
</comment>
<sequence length="163" mass="18382">MSVTTRTYHRGDAETLFEIFVEAIHDGASAHYTDAQRHAWAPSQGMPDSWPNTMAELETWVAEAKGEIAGFMCATPQGYIDLAYVRPRWMGRSVAQTLYDVILKRARSTDLTRMTTHASLMARPFFARQGWQVDEMEIVDRNGEQLKRFAMSLTLGAPHGTTL</sequence>
<name>A0A6A4RJN5_9RHOB</name>
<evidence type="ECO:0000259" key="1">
    <source>
        <dbReference type="PROSITE" id="PS51186"/>
    </source>
</evidence>
<proteinExistence type="predicted"/>
<dbReference type="SUPFAM" id="SSF55729">
    <property type="entry name" value="Acyl-CoA N-acyltransferases (Nat)"/>
    <property type="match status" value="1"/>
</dbReference>
<keyword evidence="2" id="KW-0808">Transferase</keyword>
<dbReference type="InterPro" id="IPR000182">
    <property type="entry name" value="GNAT_dom"/>
</dbReference>
<dbReference type="AlphaFoldDB" id="A0A6A4RJN5"/>